<dbReference type="Proteomes" id="UP000075902">
    <property type="component" value="Unassembled WGS sequence"/>
</dbReference>
<keyword evidence="3" id="KW-1185">Reference proteome</keyword>
<organism evidence="2 3">
    <name type="scientific">Anopheles melas</name>
    <dbReference type="NCBI Taxonomy" id="34690"/>
    <lineage>
        <taxon>Eukaryota</taxon>
        <taxon>Metazoa</taxon>
        <taxon>Ecdysozoa</taxon>
        <taxon>Arthropoda</taxon>
        <taxon>Hexapoda</taxon>
        <taxon>Insecta</taxon>
        <taxon>Pterygota</taxon>
        <taxon>Neoptera</taxon>
        <taxon>Endopterygota</taxon>
        <taxon>Diptera</taxon>
        <taxon>Nematocera</taxon>
        <taxon>Culicoidea</taxon>
        <taxon>Culicidae</taxon>
        <taxon>Anophelinae</taxon>
        <taxon>Anopheles</taxon>
    </lineage>
</organism>
<proteinExistence type="predicted"/>
<name>A0A182TUY0_9DIPT</name>
<evidence type="ECO:0000313" key="2">
    <source>
        <dbReference type="EnsemblMetazoa" id="AMEC008757-PA"/>
    </source>
</evidence>
<dbReference type="VEuPathDB" id="VectorBase:AMEC008757"/>
<feature type="region of interest" description="Disordered" evidence="1">
    <location>
        <begin position="112"/>
        <end position="148"/>
    </location>
</feature>
<evidence type="ECO:0000256" key="1">
    <source>
        <dbReference type="SAM" id="MobiDB-lite"/>
    </source>
</evidence>
<protein>
    <submittedName>
        <fullName evidence="2">Uncharacterized protein</fullName>
    </submittedName>
</protein>
<evidence type="ECO:0000313" key="3">
    <source>
        <dbReference type="Proteomes" id="UP000075902"/>
    </source>
</evidence>
<reference evidence="3" key="1">
    <citation type="submission" date="2014-01" db="EMBL/GenBank/DDBJ databases">
        <title>The Genome Sequence of Anopheles melas CM1001059_A (V2).</title>
        <authorList>
            <consortium name="The Broad Institute Genomics Platform"/>
            <person name="Neafsey D.E."/>
            <person name="Besansky N."/>
            <person name="Howell P."/>
            <person name="Walton C."/>
            <person name="Young S.K."/>
            <person name="Zeng Q."/>
            <person name="Gargeya S."/>
            <person name="Fitzgerald M."/>
            <person name="Haas B."/>
            <person name="Abouelleil A."/>
            <person name="Allen A.W."/>
            <person name="Alvarado L."/>
            <person name="Arachchi H.M."/>
            <person name="Berlin A.M."/>
            <person name="Chapman S.B."/>
            <person name="Gainer-Dewar J."/>
            <person name="Goldberg J."/>
            <person name="Griggs A."/>
            <person name="Gujja S."/>
            <person name="Hansen M."/>
            <person name="Howarth C."/>
            <person name="Imamovic A."/>
            <person name="Ireland A."/>
            <person name="Larimer J."/>
            <person name="McCowan C."/>
            <person name="Murphy C."/>
            <person name="Pearson M."/>
            <person name="Poon T.W."/>
            <person name="Priest M."/>
            <person name="Roberts A."/>
            <person name="Saif S."/>
            <person name="Shea T."/>
            <person name="Sisk P."/>
            <person name="Sykes S."/>
            <person name="Wortman J."/>
            <person name="Nusbaum C."/>
            <person name="Birren B."/>
        </authorList>
    </citation>
    <scope>NUCLEOTIDE SEQUENCE [LARGE SCALE GENOMIC DNA]</scope>
    <source>
        <strain evidence="3">CM1001059</strain>
    </source>
</reference>
<accession>A0A182TUY0</accession>
<sequence>MLYRVATISGNRRFVEPLQMNLAYPLSALASRWWFGSPRFSVPYTNTRRSALWAILARSLSDVFHMHDGYSTPTPKMRQYGSMLICSPARFVKKMAMAAVFLNDMARKRSRGHQTSDCALPPIAKPPSANFWSRSTSGKASSYDAPVE</sequence>
<dbReference type="EnsemblMetazoa" id="AMEC008757-RA">
    <property type="protein sequence ID" value="AMEC008757-PA"/>
    <property type="gene ID" value="AMEC008757"/>
</dbReference>
<feature type="compositionally biased region" description="Polar residues" evidence="1">
    <location>
        <begin position="130"/>
        <end position="140"/>
    </location>
</feature>
<dbReference type="AlphaFoldDB" id="A0A182TUY0"/>
<reference evidence="2" key="2">
    <citation type="submission" date="2020-05" db="UniProtKB">
        <authorList>
            <consortium name="EnsemblMetazoa"/>
        </authorList>
    </citation>
    <scope>IDENTIFICATION</scope>
    <source>
        <strain evidence="2">CM1001059</strain>
    </source>
</reference>